<organism evidence="2 3">
    <name type="scientific">Acorus calamus</name>
    <name type="common">Sweet flag</name>
    <dbReference type="NCBI Taxonomy" id="4465"/>
    <lineage>
        <taxon>Eukaryota</taxon>
        <taxon>Viridiplantae</taxon>
        <taxon>Streptophyta</taxon>
        <taxon>Embryophyta</taxon>
        <taxon>Tracheophyta</taxon>
        <taxon>Spermatophyta</taxon>
        <taxon>Magnoliopsida</taxon>
        <taxon>Liliopsida</taxon>
        <taxon>Acoraceae</taxon>
        <taxon>Acorus</taxon>
    </lineage>
</organism>
<proteinExistence type="predicted"/>
<reference evidence="2" key="1">
    <citation type="journal article" date="2023" name="Nat. Commun.">
        <title>Diploid and tetraploid genomes of Acorus and the evolution of monocots.</title>
        <authorList>
            <person name="Ma L."/>
            <person name="Liu K.W."/>
            <person name="Li Z."/>
            <person name="Hsiao Y.Y."/>
            <person name="Qi Y."/>
            <person name="Fu T."/>
            <person name="Tang G.D."/>
            <person name="Zhang D."/>
            <person name="Sun W.H."/>
            <person name="Liu D.K."/>
            <person name="Li Y."/>
            <person name="Chen G.Z."/>
            <person name="Liu X.D."/>
            <person name="Liao X.Y."/>
            <person name="Jiang Y.T."/>
            <person name="Yu X."/>
            <person name="Hao Y."/>
            <person name="Huang J."/>
            <person name="Zhao X.W."/>
            <person name="Ke S."/>
            <person name="Chen Y.Y."/>
            <person name="Wu W.L."/>
            <person name="Hsu J.L."/>
            <person name="Lin Y.F."/>
            <person name="Huang M.D."/>
            <person name="Li C.Y."/>
            <person name="Huang L."/>
            <person name="Wang Z.W."/>
            <person name="Zhao X."/>
            <person name="Zhong W.Y."/>
            <person name="Peng D.H."/>
            <person name="Ahmad S."/>
            <person name="Lan S."/>
            <person name="Zhang J.S."/>
            <person name="Tsai W.C."/>
            <person name="Van de Peer Y."/>
            <person name="Liu Z.J."/>
        </authorList>
    </citation>
    <scope>NUCLEOTIDE SEQUENCE</scope>
    <source>
        <strain evidence="2">CP</strain>
    </source>
</reference>
<evidence type="ECO:0000313" key="2">
    <source>
        <dbReference type="EMBL" id="KAK1320167.1"/>
    </source>
</evidence>
<protein>
    <submittedName>
        <fullName evidence="2">Uncharacterized protein</fullName>
    </submittedName>
</protein>
<keyword evidence="3" id="KW-1185">Reference proteome</keyword>
<dbReference type="AlphaFoldDB" id="A0AAV9F6C3"/>
<dbReference type="Proteomes" id="UP001180020">
    <property type="component" value="Unassembled WGS sequence"/>
</dbReference>
<sequence length="99" mass="10779">MEEVALEAPAKSLSAEQGEDEVLSTNDMTELDAFEEMEDQEPMCFNDGKVDLSGGLPTQPLHYLSKRPGEGRLVLTSHPGWGGYFLVAAPIITCQTSHL</sequence>
<accession>A0AAV9F6C3</accession>
<feature type="region of interest" description="Disordered" evidence="1">
    <location>
        <begin position="1"/>
        <end position="23"/>
    </location>
</feature>
<evidence type="ECO:0000256" key="1">
    <source>
        <dbReference type="SAM" id="MobiDB-lite"/>
    </source>
</evidence>
<comment type="caution">
    <text evidence="2">The sequence shown here is derived from an EMBL/GenBank/DDBJ whole genome shotgun (WGS) entry which is preliminary data.</text>
</comment>
<evidence type="ECO:0000313" key="3">
    <source>
        <dbReference type="Proteomes" id="UP001180020"/>
    </source>
</evidence>
<dbReference type="EMBL" id="JAUJYO010000003">
    <property type="protein sequence ID" value="KAK1320167.1"/>
    <property type="molecule type" value="Genomic_DNA"/>
</dbReference>
<name>A0AAV9F6C3_ACOCL</name>
<gene>
    <name evidence="2" type="ORF">QJS10_CPA03g01395</name>
</gene>
<reference evidence="2" key="2">
    <citation type="submission" date="2023-06" db="EMBL/GenBank/DDBJ databases">
        <authorList>
            <person name="Ma L."/>
            <person name="Liu K.-W."/>
            <person name="Li Z."/>
            <person name="Hsiao Y.-Y."/>
            <person name="Qi Y."/>
            <person name="Fu T."/>
            <person name="Tang G."/>
            <person name="Zhang D."/>
            <person name="Sun W.-H."/>
            <person name="Liu D.-K."/>
            <person name="Li Y."/>
            <person name="Chen G.-Z."/>
            <person name="Liu X.-D."/>
            <person name="Liao X.-Y."/>
            <person name="Jiang Y.-T."/>
            <person name="Yu X."/>
            <person name="Hao Y."/>
            <person name="Huang J."/>
            <person name="Zhao X.-W."/>
            <person name="Ke S."/>
            <person name="Chen Y.-Y."/>
            <person name="Wu W.-L."/>
            <person name="Hsu J.-L."/>
            <person name="Lin Y.-F."/>
            <person name="Huang M.-D."/>
            <person name="Li C.-Y."/>
            <person name="Huang L."/>
            <person name="Wang Z.-W."/>
            <person name="Zhao X."/>
            <person name="Zhong W.-Y."/>
            <person name="Peng D.-H."/>
            <person name="Ahmad S."/>
            <person name="Lan S."/>
            <person name="Zhang J.-S."/>
            <person name="Tsai W.-C."/>
            <person name="Van De Peer Y."/>
            <person name="Liu Z.-J."/>
        </authorList>
    </citation>
    <scope>NUCLEOTIDE SEQUENCE</scope>
    <source>
        <strain evidence="2">CP</strain>
        <tissue evidence="2">Leaves</tissue>
    </source>
</reference>